<gene>
    <name evidence="5" type="primary">yehT</name>
    <name evidence="5" type="ORF">NCTC13159_00281</name>
</gene>
<dbReference type="SMART" id="SM00448">
    <property type="entry name" value="REC"/>
    <property type="match status" value="1"/>
</dbReference>
<evidence type="ECO:0000313" key="5">
    <source>
        <dbReference type="EMBL" id="SUA88831.1"/>
    </source>
</evidence>
<evidence type="ECO:0000256" key="2">
    <source>
        <dbReference type="SAM" id="MobiDB-lite"/>
    </source>
</evidence>
<dbReference type="GO" id="GO:0003677">
    <property type="term" value="F:DNA binding"/>
    <property type="evidence" value="ECO:0007669"/>
    <property type="project" value="InterPro"/>
</dbReference>
<dbReference type="Gene3D" id="3.40.50.2300">
    <property type="match status" value="1"/>
</dbReference>
<dbReference type="PANTHER" id="PTHR37299:SF1">
    <property type="entry name" value="STAGE 0 SPORULATION PROTEIN A HOMOLOG"/>
    <property type="match status" value="1"/>
</dbReference>
<dbReference type="EMBL" id="UGSJ01000001">
    <property type="protein sequence ID" value="SUA88831.1"/>
    <property type="molecule type" value="Genomic_DNA"/>
</dbReference>
<name>A0AAJ4Z906_PANPU</name>
<dbReference type="SUPFAM" id="SSF52172">
    <property type="entry name" value="CheY-like"/>
    <property type="match status" value="1"/>
</dbReference>
<protein>
    <submittedName>
        <fullName evidence="5">Probable transcriptional regulatory protein YehT</fullName>
    </submittedName>
</protein>
<dbReference type="PANTHER" id="PTHR37299">
    <property type="entry name" value="TRANSCRIPTIONAL REGULATOR-RELATED"/>
    <property type="match status" value="1"/>
</dbReference>
<dbReference type="InterPro" id="IPR001789">
    <property type="entry name" value="Sig_transdc_resp-reg_receiver"/>
</dbReference>
<evidence type="ECO:0000313" key="6">
    <source>
        <dbReference type="Proteomes" id="UP000254589"/>
    </source>
</evidence>
<comment type="caution">
    <text evidence="5">The sequence shown here is derived from an EMBL/GenBank/DDBJ whole genome shotgun (WGS) entry which is preliminary data.</text>
</comment>
<keyword evidence="1" id="KW-0597">Phosphoprotein</keyword>
<dbReference type="InterPro" id="IPR007492">
    <property type="entry name" value="LytTR_DNA-bd_dom"/>
</dbReference>
<dbReference type="Pfam" id="PF00072">
    <property type="entry name" value="Response_reg"/>
    <property type="match status" value="1"/>
</dbReference>
<dbReference type="SMART" id="SM00850">
    <property type="entry name" value="LytTR"/>
    <property type="match status" value="1"/>
</dbReference>
<dbReference type="PROSITE" id="PS50930">
    <property type="entry name" value="HTH_LYTTR"/>
    <property type="match status" value="1"/>
</dbReference>
<proteinExistence type="predicted"/>
<dbReference type="GO" id="GO:0000156">
    <property type="term" value="F:phosphorelay response regulator activity"/>
    <property type="evidence" value="ECO:0007669"/>
    <property type="project" value="InterPro"/>
</dbReference>
<dbReference type="Pfam" id="PF04397">
    <property type="entry name" value="LytTR"/>
    <property type="match status" value="1"/>
</dbReference>
<dbReference type="PROSITE" id="PS50110">
    <property type="entry name" value="RESPONSE_REGULATORY"/>
    <property type="match status" value="1"/>
</dbReference>
<feature type="modified residue" description="4-aspartylphosphate" evidence="1">
    <location>
        <position position="57"/>
    </location>
</feature>
<evidence type="ECO:0000256" key="1">
    <source>
        <dbReference type="PROSITE-ProRule" id="PRU00169"/>
    </source>
</evidence>
<accession>A0AAJ4Z906</accession>
<dbReference type="AlphaFoldDB" id="A0AAJ4Z906"/>
<reference evidence="5 6" key="1">
    <citation type="submission" date="2018-06" db="EMBL/GenBank/DDBJ databases">
        <authorList>
            <consortium name="Pathogen Informatics"/>
            <person name="Doyle S."/>
        </authorList>
    </citation>
    <scope>NUCLEOTIDE SEQUENCE [LARGE SCALE GENOMIC DNA]</scope>
    <source>
        <strain evidence="5 6">NCTC13159</strain>
    </source>
</reference>
<dbReference type="RefSeq" id="WP_039410773.1">
    <property type="nucleotide sequence ID" value="NZ_CP010310.2"/>
</dbReference>
<organism evidence="5 6">
    <name type="scientific">Pandoraea pulmonicola</name>
    <dbReference type="NCBI Taxonomy" id="93221"/>
    <lineage>
        <taxon>Bacteria</taxon>
        <taxon>Pseudomonadati</taxon>
        <taxon>Pseudomonadota</taxon>
        <taxon>Betaproteobacteria</taxon>
        <taxon>Burkholderiales</taxon>
        <taxon>Burkholderiaceae</taxon>
        <taxon>Pandoraea</taxon>
    </lineage>
</organism>
<sequence>MTPPVALIAEDEPLLADALRALLAHAWPELRMLPVAPDGTSAIAAIAQSQPDVVFLDIAMPGMSGLDVARACARLARPPQIVFVTAFDRFALDAFEAAAVDYLLKPVEPDRLARTVARVRERLASPSGGTLSQLLTTLRAHLEQESVPLAASTDGNGGEGSSALAANGTKGTKGAKGVKGTIGTIGANGSNDSNGTRPSVHHEALTMRADVQNADTAAAAGAAIPPRDYLRFVRASVGDEIRIVPVEEVCFFEAADKYVMVATVDGDLLIRTSLRELLPQLDPSRFWQVHRSTVVNVAEVVSAQHTPLGRLTLKLKRRKDRVAVSRQYAHLFRQM</sequence>
<dbReference type="InterPro" id="IPR046947">
    <property type="entry name" value="LytR-like"/>
</dbReference>
<dbReference type="InterPro" id="IPR011006">
    <property type="entry name" value="CheY-like_superfamily"/>
</dbReference>
<feature type="domain" description="Response regulatory" evidence="3">
    <location>
        <begin position="5"/>
        <end position="120"/>
    </location>
</feature>
<evidence type="ECO:0000259" key="3">
    <source>
        <dbReference type="PROSITE" id="PS50110"/>
    </source>
</evidence>
<dbReference type="Gene3D" id="2.40.50.1020">
    <property type="entry name" value="LytTr DNA-binding domain"/>
    <property type="match status" value="1"/>
</dbReference>
<feature type="region of interest" description="Disordered" evidence="2">
    <location>
        <begin position="149"/>
        <end position="174"/>
    </location>
</feature>
<evidence type="ECO:0000259" key="4">
    <source>
        <dbReference type="PROSITE" id="PS50930"/>
    </source>
</evidence>
<feature type="domain" description="HTH LytTR-type" evidence="4">
    <location>
        <begin position="232"/>
        <end position="335"/>
    </location>
</feature>
<dbReference type="Proteomes" id="UP000254589">
    <property type="component" value="Unassembled WGS sequence"/>
</dbReference>